<dbReference type="GeneID" id="58090159"/>
<comment type="caution">
    <text evidence="11">The sequence shown here is derived from an EMBL/GenBank/DDBJ whole genome shotgun (WGS) entry which is preliminary data.</text>
</comment>
<dbReference type="GO" id="GO:0055085">
    <property type="term" value="P:transmembrane transport"/>
    <property type="evidence" value="ECO:0007669"/>
    <property type="project" value="InterPro"/>
</dbReference>
<protein>
    <submittedName>
        <fullName evidence="11">ABC transporter permease</fullName>
    </submittedName>
</protein>
<feature type="domain" description="ABC transmembrane type-1" evidence="10">
    <location>
        <begin position="93"/>
        <end position="294"/>
    </location>
</feature>
<name>A0A4Q9WC84_STALU</name>
<dbReference type="SUPFAM" id="SSF161098">
    <property type="entry name" value="MetI-like"/>
    <property type="match status" value="1"/>
</dbReference>
<sequence length="309" mass="34175">MSKYVLKRLMYMFIALFIIITITFFLMKLMPGSPFNDAKLNAEQKAILNEKYGLNDPVAVQYLHYLKNVVTGDFGYSFQYHNQPVWDLIGPRLIPSMEMGITAMIIGVLLGLILGVAAATKQNTWVDYTTTVISVIAVSVPSFVLAVLLQYVFAVRLRWFPVAGWEGFSTAVLPSLALSASVMATVARYIRAEMIEVLSSDYILLARAKGNSSMRVLFGHALRNALIPIITIIVPMLAGILTGTLTIENIFGVPGLGDQFVRSITTNDFSVIMATTILFSTLFIVSIFIVDILYGMIDPRIRVQGGKKQ</sequence>
<dbReference type="PANTHER" id="PTHR43163">
    <property type="entry name" value="DIPEPTIDE TRANSPORT SYSTEM PERMEASE PROTEIN DPPB-RELATED"/>
    <property type="match status" value="1"/>
</dbReference>
<evidence type="ECO:0000256" key="6">
    <source>
        <dbReference type="ARBA" id="ARBA00022989"/>
    </source>
</evidence>
<evidence type="ECO:0000313" key="12">
    <source>
        <dbReference type="Proteomes" id="UP000293637"/>
    </source>
</evidence>
<proteinExistence type="inferred from homology"/>
<dbReference type="RefSeq" id="WP_002493118.1">
    <property type="nucleotide sequence ID" value="NZ_AP021848.1"/>
</dbReference>
<feature type="transmembrane region" description="Helical" evidence="9">
    <location>
        <begin position="225"/>
        <end position="251"/>
    </location>
</feature>
<evidence type="ECO:0000256" key="5">
    <source>
        <dbReference type="ARBA" id="ARBA00022692"/>
    </source>
</evidence>
<keyword evidence="8 9" id="KW-0472">Membrane</keyword>
<accession>A0A4Q9WC84</accession>
<evidence type="ECO:0000256" key="2">
    <source>
        <dbReference type="ARBA" id="ARBA00022448"/>
    </source>
</evidence>
<keyword evidence="7" id="KW-0921">Nickel transport</keyword>
<evidence type="ECO:0000259" key="10">
    <source>
        <dbReference type="PROSITE" id="PS50928"/>
    </source>
</evidence>
<dbReference type="AlphaFoldDB" id="A0A4Q9WC84"/>
<evidence type="ECO:0000256" key="3">
    <source>
        <dbReference type="ARBA" id="ARBA00022475"/>
    </source>
</evidence>
<dbReference type="PROSITE" id="PS50928">
    <property type="entry name" value="ABC_TM1"/>
    <property type="match status" value="1"/>
</dbReference>
<keyword evidence="4" id="KW-0533">Nickel</keyword>
<dbReference type="CDD" id="cd06261">
    <property type="entry name" value="TM_PBP2"/>
    <property type="match status" value="1"/>
</dbReference>
<evidence type="ECO:0000256" key="1">
    <source>
        <dbReference type="ARBA" id="ARBA00004651"/>
    </source>
</evidence>
<feature type="transmembrane region" description="Helical" evidence="9">
    <location>
        <begin position="271"/>
        <end position="294"/>
    </location>
</feature>
<dbReference type="InterPro" id="IPR000515">
    <property type="entry name" value="MetI-like"/>
</dbReference>
<dbReference type="InterPro" id="IPR035906">
    <property type="entry name" value="MetI-like_sf"/>
</dbReference>
<evidence type="ECO:0000313" key="11">
    <source>
        <dbReference type="EMBL" id="TBW72949.1"/>
    </source>
</evidence>
<reference evidence="11 12" key="1">
    <citation type="journal article" date="2019" name="Sci. Transl. Med.">
        <title>Quorum sensing between bacterial species on the skin protects against epidermal injury in atopic dermatitis.</title>
        <authorList>
            <person name="Williams M.R."/>
        </authorList>
    </citation>
    <scope>NUCLEOTIDE SEQUENCE [LARGE SCALE GENOMIC DNA]</scope>
    <source>
        <strain evidence="11 12">E7</strain>
    </source>
</reference>
<gene>
    <name evidence="11" type="ORF">EQ812_03660</name>
</gene>
<dbReference type="PANTHER" id="PTHR43163:SF6">
    <property type="entry name" value="DIPEPTIDE TRANSPORT SYSTEM PERMEASE PROTEIN DPPB-RELATED"/>
    <property type="match status" value="1"/>
</dbReference>
<feature type="transmembrane region" description="Helical" evidence="9">
    <location>
        <begin position="101"/>
        <end position="120"/>
    </location>
</feature>
<dbReference type="GO" id="GO:0005886">
    <property type="term" value="C:plasma membrane"/>
    <property type="evidence" value="ECO:0007669"/>
    <property type="project" value="UniProtKB-SubCell"/>
</dbReference>
<keyword evidence="2 9" id="KW-0813">Transport</keyword>
<comment type="similarity">
    <text evidence="9">Belongs to the binding-protein-dependent transport system permease family.</text>
</comment>
<evidence type="ECO:0000256" key="9">
    <source>
        <dbReference type="RuleBase" id="RU363032"/>
    </source>
</evidence>
<feature type="transmembrane region" description="Helical" evidence="9">
    <location>
        <begin position="9"/>
        <end position="27"/>
    </location>
</feature>
<dbReference type="Pfam" id="PF19300">
    <property type="entry name" value="BPD_transp_1_N"/>
    <property type="match status" value="1"/>
</dbReference>
<dbReference type="Proteomes" id="UP000293637">
    <property type="component" value="Unassembled WGS sequence"/>
</dbReference>
<keyword evidence="6 9" id="KW-1133">Transmembrane helix</keyword>
<organism evidence="11 12">
    <name type="scientific">Staphylococcus lugdunensis</name>
    <dbReference type="NCBI Taxonomy" id="28035"/>
    <lineage>
        <taxon>Bacteria</taxon>
        <taxon>Bacillati</taxon>
        <taxon>Bacillota</taxon>
        <taxon>Bacilli</taxon>
        <taxon>Bacillales</taxon>
        <taxon>Staphylococcaceae</taxon>
        <taxon>Staphylococcus</taxon>
    </lineage>
</organism>
<dbReference type="Gene3D" id="1.10.3720.10">
    <property type="entry name" value="MetI-like"/>
    <property type="match status" value="1"/>
</dbReference>
<dbReference type="Pfam" id="PF00528">
    <property type="entry name" value="BPD_transp_1"/>
    <property type="match status" value="1"/>
</dbReference>
<evidence type="ECO:0000256" key="7">
    <source>
        <dbReference type="ARBA" id="ARBA00023112"/>
    </source>
</evidence>
<dbReference type="GO" id="GO:0015675">
    <property type="term" value="P:nickel cation transport"/>
    <property type="evidence" value="ECO:0007669"/>
    <property type="project" value="UniProtKB-KW"/>
</dbReference>
<comment type="subcellular location">
    <subcellularLocation>
        <location evidence="1 9">Cell membrane</location>
        <topology evidence="1 9">Multi-pass membrane protein</topology>
    </subcellularLocation>
</comment>
<evidence type="ECO:0000256" key="8">
    <source>
        <dbReference type="ARBA" id="ARBA00023136"/>
    </source>
</evidence>
<dbReference type="EMBL" id="SCHB01000002">
    <property type="protein sequence ID" value="TBW72949.1"/>
    <property type="molecule type" value="Genomic_DNA"/>
</dbReference>
<feature type="transmembrane region" description="Helical" evidence="9">
    <location>
        <begin position="172"/>
        <end position="190"/>
    </location>
</feature>
<dbReference type="InterPro" id="IPR045621">
    <property type="entry name" value="BPD_transp_1_N"/>
</dbReference>
<keyword evidence="7" id="KW-0406">Ion transport</keyword>
<evidence type="ECO:0000256" key="4">
    <source>
        <dbReference type="ARBA" id="ARBA00022596"/>
    </source>
</evidence>
<keyword evidence="3" id="KW-1003">Cell membrane</keyword>
<feature type="transmembrane region" description="Helical" evidence="9">
    <location>
        <begin position="132"/>
        <end position="152"/>
    </location>
</feature>
<keyword evidence="5 9" id="KW-0812">Transmembrane</keyword>
<dbReference type="NCBIfam" id="NF045471">
    <property type="entry name" value="Opp3B"/>
    <property type="match status" value="1"/>
</dbReference>